<organism evidence="1 2">
    <name type="scientific">Camellia lanceoleosa</name>
    <dbReference type="NCBI Taxonomy" id="1840588"/>
    <lineage>
        <taxon>Eukaryota</taxon>
        <taxon>Viridiplantae</taxon>
        <taxon>Streptophyta</taxon>
        <taxon>Embryophyta</taxon>
        <taxon>Tracheophyta</taxon>
        <taxon>Spermatophyta</taxon>
        <taxon>Magnoliopsida</taxon>
        <taxon>eudicotyledons</taxon>
        <taxon>Gunneridae</taxon>
        <taxon>Pentapetalae</taxon>
        <taxon>asterids</taxon>
        <taxon>Ericales</taxon>
        <taxon>Theaceae</taxon>
        <taxon>Camellia</taxon>
    </lineage>
</organism>
<accession>A0ACC0G7H2</accession>
<keyword evidence="1" id="KW-0687">Ribonucleoprotein</keyword>
<reference evidence="1 2" key="1">
    <citation type="journal article" date="2022" name="Plant J.">
        <title>Chromosome-level genome of Camellia lanceoleosa provides a valuable resource for understanding genome evolution and self-incompatibility.</title>
        <authorList>
            <person name="Gong W."/>
            <person name="Xiao S."/>
            <person name="Wang L."/>
            <person name="Liao Z."/>
            <person name="Chang Y."/>
            <person name="Mo W."/>
            <person name="Hu G."/>
            <person name="Li W."/>
            <person name="Zhao G."/>
            <person name="Zhu H."/>
            <person name="Hu X."/>
            <person name="Ji K."/>
            <person name="Xiang X."/>
            <person name="Song Q."/>
            <person name="Yuan D."/>
            <person name="Jin S."/>
            <person name="Zhang L."/>
        </authorList>
    </citation>
    <scope>NUCLEOTIDE SEQUENCE [LARGE SCALE GENOMIC DNA]</scope>
    <source>
        <strain evidence="1">SQ_2022a</strain>
    </source>
</reference>
<protein>
    <submittedName>
        <fullName evidence="1">40S ribosomal protein S20-2</fullName>
    </submittedName>
</protein>
<gene>
    <name evidence="1" type="ORF">LOK49_LG10G01470</name>
</gene>
<comment type="caution">
    <text evidence="1">The sequence shown here is derived from an EMBL/GenBank/DDBJ whole genome shotgun (WGS) entry which is preliminary data.</text>
</comment>
<keyword evidence="1" id="KW-0689">Ribosomal protein</keyword>
<evidence type="ECO:0000313" key="1">
    <source>
        <dbReference type="EMBL" id="KAI7996558.1"/>
    </source>
</evidence>
<dbReference type="Proteomes" id="UP001060215">
    <property type="component" value="Chromosome 10"/>
</dbReference>
<evidence type="ECO:0000313" key="2">
    <source>
        <dbReference type="Proteomes" id="UP001060215"/>
    </source>
</evidence>
<dbReference type="EMBL" id="CM045767">
    <property type="protein sequence ID" value="KAI7996558.1"/>
    <property type="molecule type" value="Genomic_DNA"/>
</dbReference>
<name>A0ACC0G7H2_9ERIC</name>
<sequence length="68" mass="7526">MGLSLTLAGRDSLTLNIFALIGTHTWDKFGLRIHKRMIDLFSSPNVVKQITSITIKPDVEVEVTIADS</sequence>
<proteinExistence type="predicted"/>
<keyword evidence="2" id="KW-1185">Reference proteome</keyword>